<evidence type="ECO:0000256" key="2">
    <source>
        <dbReference type="PROSITE-ProRule" id="PRU00169"/>
    </source>
</evidence>
<dbReference type="Gene3D" id="3.40.50.2300">
    <property type="match status" value="1"/>
</dbReference>
<dbReference type="PROSITE" id="PS50110">
    <property type="entry name" value="RESPONSE_REGULATORY"/>
    <property type="match status" value="1"/>
</dbReference>
<evidence type="ECO:0000256" key="1">
    <source>
        <dbReference type="ARBA" id="ARBA00022553"/>
    </source>
</evidence>
<reference evidence="4 5" key="1">
    <citation type="submission" date="2020-08" db="EMBL/GenBank/DDBJ databases">
        <title>Genomic Encyclopedia of Type Strains, Phase IV (KMG-V): Genome sequencing to study the core and pangenomes of soil and plant-associated prokaryotes.</title>
        <authorList>
            <person name="Whitman W."/>
        </authorList>
    </citation>
    <scope>NUCLEOTIDE SEQUENCE [LARGE SCALE GENOMIC DNA]</scope>
    <source>
        <strain evidence="4 5">M8UP14</strain>
    </source>
</reference>
<name>A0A7W8E1F2_9BACT</name>
<protein>
    <submittedName>
        <fullName evidence="4">CheY-like chemotaxis protein</fullName>
    </submittedName>
</protein>
<evidence type="ECO:0000313" key="4">
    <source>
        <dbReference type="EMBL" id="MBB5055382.1"/>
    </source>
</evidence>
<keyword evidence="5" id="KW-1185">Reference proteome</keyword>
<dbReference type="InterPro" id="IPR001789">
    <property type="entry name" value="Sig_transdc_resp-reg_receiver"/>
</dbReference>
<dbReference type="InterPro" id="IPR011006">
    <property type="entry name" value="CheY-like_superfamily"/>
</dbReference>
<evidence type="ECO:0000259" key="3">
    <source>
        <dbReference type="PROSITE" id="PS50110"/>
    </source>
</evidence>
<gene>
    <name evidence="4" type="ORF">HDF16_000051</name>
</gene>
<dbReference type="Pfam" id="PF00072">
    <property type="entry name" value="Response_reg"/>
    <property type="match status" value="1"/>
</dbReference>
<dbReference type="GO" id="GO:0000160">
    <property type="term" value="P:phosphorelay signal transduction system"/>
    <property type="evidence" value="ECO:0007669"/>
    <property type="project" value="InterPro"/>
</dbReference>
<dbReference type="CDD" id="cd00156">
    <property type="entry name" value="REC"/>
    <property type="match status" value="1"/>
</dbReference>
<accession>A0A7W8E1F2</accession>
<dbReference type="AlphaFoldDB" id="A0A7W8E1F2"/>
<organism evidence="4 5">
    <name type="scientific">Granulicella aggregans</name>
    <dbReference type="NCBI Taxonomy" id="474949"/>
    <lineage>
        <taxon>Bacteria</taxon>
        <taxon>Pseudomonadati</taxon>
        <taxon>Acidobacteriota</taxon>
        <taxon>Terriglobia</taxon>
        <taxon>Terriglobales</taxon>
        <taxon>Acidobacteriaceae</taxon>
        <taxon>Granulicella</taxon>
    </lineage>
</organism>
<proteinExistence type="predicted"/>
<dbReference type="InterPro" id="IPR050595">
    <property type="entry name" value="Bact_response_regulator"/>
</dbReference>
<feature type="modified residue" description="4-aspartylphosphate" evidence="2">
    <location>
        <position position="64"/>
    </location>
</feature>
<dbReference type="PANTHER" id="PTHR44591:SF3">
    <property type="entry name" value="RESPONSE REGULATORY DOMAIN-CONTAINING PROTEIN"/>
    <property type="match status" value="1"/>
</dbReference>
<comment type="caution">
    <text evidence="4">The sequence shown here is derived from an EMBL/GenBank/DDBJ whole genome shotgun (WGS) entry which is preliminary data.</text>
</comment>
<dbReference type="PANTHER" id="PTHR44591">
    <property type="entry name" value="STRESS RESPONSE REGULATOR PROTEIN 1"/>
    <property type="match status" value="1"/>
</dbReference>
<dbReference type="SUPFAM" id="SSF52172">
    <property type="entry name" value="CheY-like"/>
    <property type="match status" value="1"/>
</dbReference>
<dbReference type="EMBL" id="JACHIP010000001">
    <property type="protein sequence ID" value="MBB5055382.1"/>
    <property type="molecule type" value="Genomic_DNA"/>
</dbReference>
<keyword evidence="1 2" id="KW-0597">Phosphoprotein</keyword>
<dbReference type="Proteomes" id="UP000540989">
    <property type="component" value="Unassembled WGS sequence"/>
</dbReference>
<sequence length="143" mass="15796">MPESEAPTRKMKTPVVLCIDDELIGLRVRRILLERAGYTVLGALDGSEGIELFSQHPIDAVVLDYAMPGMNGAEVATRLREMRPEVPILLLSAYLGLPPEVTSLVDVYMTKGEGAPMLLKKLRVMLTLTRLEDGQGRHDHTSE</sequence>
<evidence type="ECO:0000313" key="5">
    <source>
        <dbReference type="Proteomes" id="UP000540989"/>
    </source>
</evidence>
<feature type="domain" description="Response regulatory" evidence="3">
    <location>
        <begin position="15"/>
        <end position="126"/>
    </location>
</feature>
<dbReference type="RefSeq" id="WP_246408536.1">
    <property type="nucleotide sequence ID" value="NZ_JACHIP010000001.1"/>
</dbReference>
<dbReference type="SMART" id="SM00448">
    <property type="entry name" value="REC"/>
    <property type="match status" value="1"/>
</dbReference>